<dbReference type="STRING" id="68895.RR42_s1822"/>
<name>A0A0C4YLG4_9BURK</name>
<gene>
    <name evidence="1" type="ORF">RR42_s1822</name>
</gene>
<accession>A0A0C4YLG4</accession>
<dbReference type="RefSeq" id="WP_043355206.1">
    <property type="nucleotide sequence ID" value="NZ_CP010537.1"/>
</dbReference>
<dbReference type="KEGG" id="cbw:RR42_s1822"/>
<keyword evidence="2" id="KW-1185">Reference proteome</keyword>
<protein>
    <submittedName>
        <fullName evidence="1">Protein hipA</fullName>
    </submittedName>
</protein>
<evidence type="ECO:0000313" key="2">
    <source>
        <dbReference type="Proteomes" id="UP000031843"/>
    </source>
</evidence>
<dbReference type="AlphaFoldDB" id="A0A0C4YLG4"/>
<reference evidence="1 2" key="1">
    <citation type="journal article" date="2015" name="Genome Announc.">
        <title>Complete Genome Sequence of Cupriavidus basilensis 4G11, Isolated from the Oak Ridge Field Research Center Site.</title>
        <authorList>
            <person name="Ray J."/>
            <person name="Waters R.J."/>
            <person name="Skerker J.M."/>
            <person name="Kuehl J.V."/>
            <person name="Price M.N."/>
            <person name="Huang J."/>
            <person name="Chakraborty R."/>
            <person name="Arkin A.P."/>
            <person name="Deutschbauer A."/>
        </authorList>
    </citation>
    <scope>NUCLEOTIDE SEQUENCE [LARGE SCALE GENOMIC DNA]</scope>
    <source>
        <strain evidence="1">4G11</strain>
    </source>
</reference>
<dbReference type="Proteomes" id="UP000031843">
    <property type="component" value="Chromosome secondary"/>
</dbReference>
<evidence type="ECO:0000313" key="1">
    <source>
        <dbReference type="EMBL" id="AJG23410.1"/>
    </source>
</evidence>
<dbReference type="EMBL" id="CP010537">
    <property type="protein sequence ID" value="AJG23410.1"/>
    <property type="molecule type" value="Genomic_DNA"/>
</dbReference>
<sequence>MGASLAPFYDIVSTVVYDTKNFRDTAPYWPDSELSMPIGAARHYGDLQRTDLIQAGQELGLSPTAAAYELDAVMAAVAQATNEVRSQVEAEATPDGGEARLLDAILAMPLKEMSDRLRRPVRSPAA</sequence>
<proteinExistence type="predicted"/>
<organism evidence="1 2">
    <name type="scientific">Cupriavidus basilensis</name>
    <dbReference type="NCBI Taxonomy" id="68895"/>
    <lineage>
        <taxon>Bacteria</taxon>
        <taxon>Pseudomonadati</taxon>
        <taxon>Pseudomonadota</taxon>
        <taxon>Betaproteobacteria</taxon>
        <taxon>Burkholderiales</taxon>
        <taxon>Burkholderiaceae</taxon>
        <taxon>Cupriavidus</taxon>
    </lineage>
</organism>